<accession>A0AAW6GWC8</accession>
<dbReference type="AlphaFoldDB" id="A0AAW6GWC8"/>
<name>A0AAW6GWC8_BACUN</name>
<evidence type="ECO:0000313" key="1">
    <source>
        <dbReference type="EMBL" id="MDC1899713.1"/>
    </source>
</evidence>
<gene>
    <name evidence="1" type="ORF">POZ10_03650</name>
</gene>
<evidence type="ECO:0000313" key="2">
    <source>
        <dbReference type="Proteomes" id="UP001222603"/>
    </source>
</evidence>
<reference evidence="1" key="1">
    <citation type="submission" date="2022-10" db="EMBL/GenBank/DDBJ databases">
        <title>Human gut microbiome strain richness.</title>
        <authorList>
            <person name="Chen-Liaw A."/>
        </authorList>
    </citation>
    <scope>NUCLEOTIDE SEQUENCE</scope>
    <source>
        <strain evidence="1">1001713st1_F9_1001713B170221_170320</strain>
    </source>
</reference>
<protein>
    <submittedName>
        <fullName evidence="1">Uncharacterized protein</fullName>
    </submittedName>
</protein>
<comment type="caution">
    <text evidence="1">The sequence shown here is derived from an EMBL/GenBank/DDBJ whole genome shotgun (WGS) entry which is preliminary data.</text>
</comment>
<proteinExistence type="predicted"/>
<dbReference type="RefSeq" id="WP_054350251.1">
    <property type="nucleotide sequence ID" value="NZ_JADNKR010000017.1"/>
</dbReference>
<organism evidence="1 2">
    <name type="scientific">Bacteroides uniformis</name>
    <dbReference type="NCBI Taxonomy" id="820"/>
    <lineage>
        <taxon>Bacteria</taxon>
        <taxon>Pseudomonadati</taxon>
        <taxon>Bacteroidota</taxon>
        <taxon>Bacteroidia</taxon>
        <taxon>Bacteroidales</taxon>
        <taxon>Bacteroidaceae</taxon>
        <taxon>Bacteroides</taxon>
    </lineage>
</organism>
<dbReference type="EMBL" id="JAQNSI010000106">
    <property type="protein sequence ID" value="MDC1899713.1"/>
    <property type="molecule type" value="Genomic_DNA"/>
</dbReference>
<dbReference type="Proteomes" id="UP001222603">
    <property type="component" value="Unassembled WGS sequence"/>
</dbReference>
<sequence>MIMNDCMLLNIAQRLREVNTLLTAYTTHEQGGLSFEQALLLSLFYQDFNDTNILVREAACLVRENPGQLLEFSSSLFFETDKYLPLDRTPLQSADFAALFEEHLKPFELRYREARTAATGLWRKYSDMSNRLDFLPMDSEEYRTLDVECDAAKAEYDKARAHANLLYKEWQQERDRYFCVWCFKPVFLDVLVERLKGIAGSIISDIGRMKEGKP</sequence>